<dbReference type="RefSeq" id="WP_064281172.1">
    <property type="nucleotide sequence ID" value="NZ_LWCS01000017.1"/>
</dbReference>
<dbReference type="OrthoDB" id="4751006at2"/>
<organism evidence="1 2">
    <name type="scientific">Mycolicibacterium iranicum</name>
    <name type="common">Mycobacterium iranicum</name>
    <dbReference type="NCBI Taxonomy" id="912594"/>
    <lineage>
        <taxon>Bacteria</taxon>
        <taxon>Bacillati</taxon>
        <taxon>Actinomycetota</taxon>
        <taxon>Actinomycetes</taxon>
        <taxon>Mycobacteriales</taxon>
        <taxon>Mycobacteriaceae</taxon>
        <taxon>Mycolicibacterium</taxon>
    </lineage>
</organism>
<protein>
    <recommendedName>
        <fullName evidence="3">DUF4189 domain-containing protein</fullName>
    </recommendedName>
</protein>
<dbReference type="eggNOG" id="ENOG50312QR">
    <property type="taxonomic scope" value="Bacteria"/>
</dbReference>
<name>A0A178LZI1_MYCIR</name>
<sequence>MTISRRPFAVRMGTASAAGLAVMVVTAALSWAGGPGGVVTGGDISRAVGSGLLDGLLVGFTASGPSNDAASAAVVAACQSAGAQQCSSDEVTNDVYCVVSVGADDGSGIVSGGAGATIEAARDNAFANVARANLVLDPSARVLAGSCP</sequence>
<dbReference type="STRING" id="912594.AWC12_28685"/>
<dbReference type="AlphaFoldDB" id="A0A178LZI1"/>
<evidence type="ECO:0008006" key="3">
    <source>
        <dbReference type="Google" id="ProtNLM"/>
    </source>
</evidence>
<evidence type="ECO:0000313" key="2">
    <source>
        <dbReference type="Proteomes" id="UP000078396"/>
    </source>
</evidence>
<accession>A0A178LZI1</accession>
<dbReference type="Proteomes" id="UP000078396">
    <property type="component" value="Unassembled WGS sequence"/>
</dbReference>
<dbReference type="EMBL" id="LWCS01000017">
    <property type="protein sequence ID" value="OAN39468.1"/>
    <property type="molecule type" value="Genomic_DNA"/>
</dbReference>
<comment type="caution">
    <text evidence="1">The sequence shown here is derived from an EMBL/GenBank/DDBJ whole genome shotgun (WGS) entry which is preliminary data.</text>
</comment>
<reference evidence="1 2" key="1">
    <citation type="submission" date="2016-04" db="EMBL/GenBank/DDBJ databases">
        <title>Draft Genome Sequences of Staphylococcus capitis Strain H36, S. capitis Strain H65, S. cohnii Strain H62, S. hominis Strain H69, Mycobacterium iranicum Strain H39, Plantibacter sp. Strain H53, Pseudomonas oryzihabitans Strain H72, and Microbacterium sp. Strain H83, isolated from residential settings.</title>
        <authorList>
            <person name="Lymperopoulou D."/>
            <person name="Adams R.I."/>
            <person name="Lindow S."/>
            <person name="Coil D.A."/>
            <person name="Jospin G."/>
            <person name="Eisen J.A."/>
        </authorList>
    </citation>
    <scope>NUCLEOTIDE SEQUENCE [LARGE SCALE GENOMIC DNA]</scope>
    <source>
        <strain evidence="1 2">H39</strain>
    </source>
</reference>
<evidence type="ECO:0000313" key="1">
    <source>
        <dbReference type="EMBL" id="OAN39468.1"/>
    </source>
</evidence>
<gene>
    <name evidence="1" type="ORF">A4X20_17475</name>
</gene>
<proteinExistence type="predicted"/>